<feature type="compositionally biased region" description="Polar residues" evidence="2">
    <location>
        <begin position="194"/>
        <end position="209"/>
    </location>
</feature>
<sequence>MFGSSNPFAKAASSGSTFQNSSATFGKRISKEDSGNEEDVPPKRASFASGLVSNPFASVGNPSSSTSSSSFSAKASSTFGSSATGGPSGGFSFKPSGSFGTAGAKEVKKEAPSSDFTFRPTSIFGSNAPANDTIATDTSSFLEDPSKTPLKFSTAGNGKNIFSTNPQTTKAAEAAFSAPSSSSSTFSLKSTAPAQSNPFAAKTSFSAGQPRTDVPKATSFQLRSSFSGAERTKAAAQQPAEKFDPVHTSSILLVKDLDPKVCVNKDIMRDFAKNVLKPPGLEKVAPVPLKKALKLFFRNTKDAADARARIENQFPSLKVRFGRDKGGKEEKSLESISSENVFSVPESDPFGMTGSSDAAFDTFGSSTNAVYAKQLNEQKKRQMEKSSEEELQPVKITRTIDRNERSNSPFDAPETAESDPRNRGNIFGKKPLNSEIQLDSPVTSFGQKTKNRASPEPSGFASFLKSSKSKADGSKRSQAASLAKNPDAIDIDLAEKRFKILETRDKTVRDVLIQELREGAQVGICADLCPEKEIYRRWTQQDISVLEMNEHGQIAIEKCIKVYQRSAADTEESLPNELRPASTLLDCCWYFCSEVCTEDVIEEIGADVWYDFMWKRTRAIRKDITQQHMSCLKTAQVLETVARYHIWCSHSMVLEDFWDQRINDENLEKTLTSIEHVYQDISVRGQYSAAEPEFRAYMIYLNLNDSGAVMKYLSRVPIRFKTHPLIKRARRIVSAYMLRHYAIFWNEFSKCTALEASILHRYMGNVRYHAMQILRRGYANNVLPMECFQKALFFKASDPNFETYMAAHNVFPNDDGLVSIVEMAKSFVAEPEVPLPKWKSKPADLGNRFAPEAMVVEELQTLFLLPPRSDRLIESANDIIENVRAKLEEDAQNRSDMMENLPENIAAREMEEEITNDVVDGQLREIASGVRIEEKVVAKQINDTMNLIIDDHIGWEVTRIYKNMLLQERLREEEMKNQIAEEKERIRQLKEEWKEQFLQRSISNMVDHAIGNFISSFVEENVDEAIATRNRAICENTALMERQNIMEEVVAEDVKLMLLEEIATVRRVHREKVAAVRQRRRDRISKQAALWWLRRTRIAISKRKARAATPRIGKRNILKEISQQNEEFMKMTIDRARRNCKKEVRQSHLYAIVYPDMDVSKFYLEHLVENINPRLNNFVASFSFYTDDKNVYNYLEKKFPTSGILGTRSKFIYLELANSGPQEGLVFDEEVYFGTSSKADIVVDFSNEEETNLNIESHLTDILLSTKPKNFTRMPYVKLLERVIVDTDSGLRCMDGLVKGYSHVRINQKPEVVLAWYNNLIEQMIRRMSMDGLDLHYPQRLVETGLVFGPTISSRHISILKDLKLPPISLDSSAKKRDPESCLSVVWKYLEKNKLFTTTLQVQISRVLNRKFNDDNQEEGFEKEKIFPWSDIISKIVESKLMRLHFVKEGRESVTVDDRLFRKYQPLPLVRKELKRIERKSPKMPKKYGFHKPRELEAAAPPAVEKTTSKNSIQSSTNSADLFAKSDSERMDTSVDEMKTAVTIETLFKGVESKFEDEISRSKQTLVDAKGTIATLKKDFERFQEMETLRAMVQSKPRPKDLTFMEHEKKILQAELDTKLTEIELMVAISKKHRDKIKEEYENMEPEEVNFDPSDMIDLEEPDNEPIDFEPSDMSDVFSKGPTDLNEGMSASDAAQSNDGLFAGDSRDSFKPSRDKTAGMAVSDDECSAAPGRIYDNPLISGPKKRLDEDESRMALSESESDSERDNRNTAEQDEPGPSSQVDDDEQDLWAQFPSQKTMNYLVLGKSGSMRLSWLLIAKNSHTLTYQSPGILK</sequence>
<keyword evidence="5" id="KW-1185">Reference proteome</keyword>
<evidence type="ECO:0000313" key="4">
    <source>
        <dbReference type="EMBL" id="CAG5099341.1"/>
    </source>
</evidence>
<dbReference type="PANTHER" id="PTHR12436">
    <property type="entry name" value="80 KDA MCM3-ASSOCIATED PROTEIN"/>
    <property type="match status" value="1"/>
</dbReference>
<dbReference type="EMBL" id="OU015569">
    <property type="protein sequence ID" value="CAG5099341.1"/>
    <property type="molecule type" value="Genomic_DNA"/>
</dbReference>
<evidence type="ECO:0000313" key="5">
    <source>
        <dbReference type="Proteomes" id="UP001158576"/>
    </source>
</evidence>
<feature type="coiled-coil region" evidence="1">
    <location>
        <begin position="873"/>
        <end position="900"/>
    </location>
</feature>
<reference evidence="4 5" key="1">
    <citation type="submission" date="2021-04" db="EMBL/GenBank/DDBJ databases">
        <authorList>
            <person name="Bliznina A."/>
        </authorList>
    </citation>
    <scope>NUCLEOTIDE SEQUENCE [LARGE SCALE GENOMIC DNA]</scope>
</reference>
<organism evidence="4 5">
    <name type="scientific">Oikopleura dioica</name>
    <name type="common">Tunicate</name>
    <dbReference type="NCBI Taxonomy" id="34765"/>
    <lineage>
        <taxon>Eukaryota</taxon>
        <taxon>Metazoa</taxon>
        <taxon>Chordata</taxon>
        <taxon>Tunicata</taxon>
        <taxon>Appendicularia</taxon>
        <taxon>Copelata</taxon>
        <taxon>Oikopleuridae</taxon>
        <taxon>Oikopleura</taxon>
    </lineage>
</organism>
<feature type="compositionally biased region" description="Acidic residues" evidence="2">
    <location>
        <begin position="1644"/>
        <end position="1673"/>
    </location>
</feature>
<keyword evidence="1" id="KW-0175">Coiled coil</keyword>
<dbReference type="Pfam" id="PF03399">
    <property type="entry name" value="SAC3_GANP"/>
    <property type="match status" value="1"/>
</dbReference>
<gene>
    <name evidence="4" type="ORF">OKIOD_LOCUS8020</name>
</gene>
<feature type="compositionally biased region" description="Basic and acidic residues" evidence="2">
    <location>
        <begin position="1762"/>
        <end position="1771"/>
    </location>
</feature>
<feature type="region of interest" description="Disordered" evidence="2">
    <location>
        <begin position="1"/>
        <end position="215"/>
    </location>
</feature>
<dbReference type="InterPro" id="IPR045107">
    <property type="entry name" value="SAC3/GANP/THP3"/>
</dbReference>
<feature type="coiled-coil region" evidence="1">
    <location>
        <begin position="963"/>
        <end position="999"/>
    </location>
</feature>
<feature type="compositionally biased region" description="Polar residues" evidence="2">
    <location>
        <begin position="114"/>
        <end position="141"/>
    </location>
</feature>
<dbReference type="PANTHER" id="PTHR12436:SF3">
    <property type="entry name" value="GERMINAL-CENTER ASSOCIATED NUCLEAR PROTEIN"/>
    <property type="match status" value="1"/>
</dbReference>
<feature type="compositionally biased region" description="Low complexity" evidence="2">
    <location>
        <begin position="63"/>
        <end position="99"/>
    </location>
</feature>
<dbReference type="InterPro" id="IPR005062">
    <property type="entry name" value="SAC3/GANP/THP3_conserved"/>
</dbReference>
<feature type="compositionally biased region" description="Basic and acidic residues" evidence="2">
    <location>
        <begin position="377"/>
        <end position="388"/>
    </location>
</feature>
<dbReference type="Gene3D" id="1.25.40.990">
    <property type="match status" value="1"/>
</dbReference>
<feature type="compositionally biased region" description="Polar residues" evidence="2">
    <location>
        <begin position="1509"/>
        <end position="1518"/>
    </location>
</feature>
<evidence type="ECO:0000256" key="2">
    <source>
        <dbReference type="SAM" id="MobiDB-lite"/>
    </source>
</evidence>
<feature type="domain" description="SAC3/GANP/THP3 conserved" evidence="3">
    <location>
        <begin position="528"/>
        <end position="798"/>
    </location>
</feature>
<protein>
    <submittedName>
        <fullName evidence="4">Oidioi.mRNA.OKI2018_I69.XSR.g16462.t1.cds</fullName>
    </submittedName>
</protein>
<feature type="compositionally biased region" description="Polar residues" evidence="2">
    <location>
        <begin position="434"/>
        <end position="448"/>
    </location>
</feature>
<feature type="compositionally biased region" description="Polar residues" evidence="2">
    <location>
        <begin position="1"/>
        <end position="24"/>
    </location>
</feature>
<evidence type="ECO:0000256" key="1">
    <source>
        <dbReference type="SAM" id="Coils"/>
    </source>
</evidence>
<feature type="compositionally biased region" description="Low complexity" evidence="2">
    <location>
        <begin position="168"/>
        <end position="193"/>
    </location>
</feature>
<proteinExistence type="predicted"/>
<feature type="compositionally biased region" description="Basic and acidic residues" evidence="2">
    <location>
        <begin position="1705"/>
        <end position="1717"/>
    </location>
</feature>
<feature type="region of interest" description="Disordered" evidence="2">
    <location>
        <begin position="1644"/>
        <end position="1786"/>
    </location>
</feature>
<accession>A0ABN7SL96</accession>
<name>A0ABN7SL96_OIKDI</name>
<feature type="region of interest" description="Disordered" evidence="2">
    <location>
        <begin position="1499"/>
        <end position="1518"/>
    </location>
</feature>
<evidence type="ECO:0000259" key="3">
    <source>
        <dbReference type="Pfam" id="PF03399"/>
    </source>
</evidence>
<dbReference type="Proteomes" id="UP001158576">
    <property type="component" value="Chromosome XSR"/>
</dbReference>
<feature type="region of interest" description="Disordered" evidence="2">
    <location>
        <begin position="377"/>
        <end position="482"/>
    </location>
</feature>
<feature type="compositionally biased region" description="Polar residues" evidence="2">
    <location>
        <begin position="51"/>
        <end position="62"/>
    </location>
</feature>
<feature type="compositionally biased region" description="Polar residues" evidence="2">
    <location>
        <begin position="154"/>
        <end position="167"/>
    </location>
</feature>